<dbReference type="EMBL" id="JASSZA010000001">
    <property type="protein sequence ID" value="KAK2119640.1"/>
    <property type="molecule type" value="Genomic_DNA"/>
</dbReference>
<dbReference type="InterPro" id="IPR040700">
    <property type="entry name" value="ZNRF-3_ecto"/>
</dbReference>
<dbReference type="Pfam" id="PF18212">
    <property type="entry name" value="ZNRF_3_ecto"/>
    <property type="match status" value="1"/>
</dbReference>
<gene>
    <name evidence="14" type="primary">ZNRF3_3</name>
    <name evidence="14" type="ORF">P7K49_001026</name>
</gene>
<evidence type="ECO:0000256" key="9">
    <source>
        <dbReference type="ARBA" id="ARBA00022786"/>
    </source>
</evidence>
<keyword evidence="10" id="KW-1133">Transmembrane helix</keyword>
<evidence type="ECO:0000256" key="6">
    <source>
        <dbReference type="ARBA" id="ARBA00022679"/>
    </source>
</evidence>
<comment type="pathway">
    <text evidence="3">Protein modification; protein ubiquitination.</text>
</comment>
<evidence type="ECO:0000256" key="12">
    <source>
        <dbReference type="ARBA" id="ARBA00046288"/>
    </source>
</evidence>
<proteinExistence type="predicted"/>
<protein>
    <recommendedName>
        <fullName evidence="4">RING-type E3 ubiquitin transferase</fullName>
        <ecNumber evidence="4">2.3.2.27</ecNumber>
    </recommendedName>
</protein>
<evidence type="ECO:0000259" key="13">
    <source>
        <dbReference type="Pfam" id="PF18212"/>
    </source>
</evidence>
<evidence type="ECO:0000256" key="1">
    <source>
        <dbReference type="ARBA" id="ARBA00000900"/>
    </source>
</evidence>
<comment type="catalytic activity">
    <reaction evidence="1">
        <text>S-ubiquitinyl-[E2 ubiquitin-conjugating enzyme]-L-cysteine + [acceptor protein]-L-lysine = [E2 ubiquitin-conjugating enzyme]-L-cysteine + N(6)-ubiquitinyl-[acceptor protein]-L-lysine.</text>
        <dbReference type="EC" id="2.3.2.27"/>
    </reaction>
</comment>
<organism evidence="14 15">
    <name type="scientific">Saguinus oedipus</name>
    <name type="common">Cotton-top tamarin</name>
    <name type="synonym">Oedipomidas oedipus</name>
    <dbReference type="NCBI Taxonomy" id="9490"/>
    <lineage>
        <taxon>Eukaryota</taxon>
        <taxon>Metazoa</taxon>
        <taxon>Chordata</taxon>
        <taxon>Craniata</taxon>
        <taxon>Vertebrata</taxon>
        <taxon>Euteleostomi</taxon>
        <taxon>Mammalia</taxon>
        <taxon>Eutheria</taxon>
        <taxon>Euarchontoglires</taxon>
        <taxon>Primates</taxon>
        <taxon>Haplorrhini</taxon>
        <taxon>Platyrrhini</taxon>
        <taxon>Cebidae</taxon>
        <taxon>Callitrichinae</taxon>
        <taxon>Saguinus</taxon>
    </lineage>
</organism>
<keyword evidence="8" id="KW-0732">Signal</keyword>
<name>A0ABQ9WDW8_SAGOE</name>
<evidence type="ECO:0000256" key="3">
    <source>
        <dbReference type="ARBA" id="ARBA00004906"/>
    </source>
</evidence>
<comment type="subcellular location">
    <subcellularLocation>
        <location evidence="2">Cell membrane</location>
    </subcellularLocation>
    <subcellularLocation>
        <location evidence="12">Endomembrane system</location>
        <topology evidence="12">Single-pass type I membrane protein</topology>
    </subcellularLocation>
</comment>
<evidence type="ECO:0000313" key="14">
    <source>
        <dbReference type="EMBL" id="KAK2119640.1"/>
    </source>
</evidence>
<evidence type="ECO:0000256" key="5">
    <source>
        <dbReference type="ARBA" id="ARBA00022475"/>
    </source>
</evidence>
<evidence type="ECO:0000256" key="11">
    <source>
        <dbReference type="ARBA" id="ARBA00023136"/>
    </source>
</evidence>
<dbReference type="EC" id="2.3.2.27" evidence="4"/>
<dbReference type="Gene3D" id="3.50.30.30">
    <property type="match status" value="1"/>
</dbReference>
<keyword evidence="6" id="KW-0808">Transferase</keyword>
<evidence type="ECO:0000256" key="2">
    <source>
        <dbReference type="ARBA" id="ARBA00004236"/>
    </source>
</evidence>
<dbReference type="PANTHER" id="PTHR16200">
    <property type="entry name" value="RING ZINC FINGER"/>
    <property type="match status" value="1"/>
</dbReference>
<feature type="domain" description="ZNRF-3 ectodomain" evidence="13">
    <location>
        <begin position="1"/>
        <end position="101"/>
    </location>
</feature>
<evidence type="ECO:0000256" key="8">
    <source>
        <dbReference type="ARBA" id="ARBA00022729"/>
    </source>
</evidence>
<evidence type="ECO:0000313" key="15">
    <source>
        <dbReference type="Proteomes" id="UP001266305"/>
    </source>
</evidence>
<keyword evidence="7" id="KW-0812">Transmembrane</keyword>
<dbReference type="InterPro" id="IPR051073">
    <property type="entry name" value="ZNRF3_Arkadia_E3_ligases"/>
</dbReference>
<comment type="caution">
    <text evidence="14">The sequence shown here is derived from an EMBL/GenBank/DDBJ whole genome shotgun (WGS) entry which is preliminary data.</text>
</comment>
<evidence type="ECO:0000256" key="7">
    <source>
        <dbReference type="ARBA" id="ARBA00022692"/>
    </source>
</evidence>
<keyword evidence="5" id="KW-1003">Cell membrane</keyword>
<sequence length="101" mass="10878">MHPLGLCNNNDEVDLVEAPVQEDPGDSCGVEAKGLDPKAKQAVQRGATAVIFDVSENPEAIDQLNQGSEDLLKRPVVYVKGADAIKLMNIVNKQKVARARI</sequence>
<evidence type="ECO:0000256" key="4">
    <source>
        <dbReference type="ARBA" id="ARBA00012483"/>
    </source>
</evidence>
<keyword evidence="11" id="KW-0472">Membrane</keyword>
<evidence type="ECO:0000256" key="10">
    <source>
        <dbReference type="ARBA" id="ARBA00022989"/>
    </source>
</evidence>
<accession>A0ABQ9WDW8</accession>
<reference evidence="14 15" key="1">
    <citation type="submission" date="2023-05" db="EMBL/GenBank/DDBJ databases">
        <title>B98-5 Cell Line De Novo Hybrid Assembly: An Optical Mapping Approach.</title>
        <authorList>
            <person name="Kananen K."/>
            <person name="Auerbach J.A."/>
            <person name="Kautto E."/>
            <person name="Blachly J.S."/>
        </authorList>
    </citation>
    <scope>NUCLEOTIDE SEQUENCE [LARGE SCALE GENOMIC DNA]</scope>
    <source>
        <strain evidence="14">B95-8</strain>
        <tissue evidence="14">Cell line</tissue>
    </source>
</reference>
<keyword evidence="15" id="KW-1185">Reference proteome</keyword>
<keyword evidence="9" id="KW-0833">Ubl conjugation pathway</keyword>
<dbReference type="Proteomes" id="UP001266305">
    <property type="component" value="Unassembled WGS sequence"/>
</dbReference>